<dbReference type="RefSeq" id="WP_254164359.1">
    <property type="nucleotide sequence ID" value="NZ_JAHESF010000014.1"/>
</dbReference>
<name>A0AAP2DL96_9BACT</name>
<dbReference type="InterPro" id="IPR011429">
    <property type="entry name" value="Cyt_c_Planctomycete-type"/>
</dbReference>
<dbReference type="InterPro" id="IPR011444">
    <property type="entry name" value="DUF1549"/>
</dbReference>
<feature type="domain" description="DUF1549" evidence="1">
    <location>
        <begin position="155"/>
        <end position="361"/>
    </location>
</feature>
<dbReference type="PANTHER" id="PTHR35889">
    <property type="entry name" value="CYCLOINULO-OLIGOSACCHARIDE FRUCTANOTRANSFERASE-RELATED"/>
    <property type="match status" value="1"/>
</dbReference>
<dbReference type="Pfam" id="PF07587">
    <property type="entry name" value="PSD1"/>
    <property type="match status" value="1"/>
</dbReference>
<gene>
    <name evidence="4" type="ORF">KK083_15630</name>
</gene>
<evidence type="ECO:0000259" key="3">
    <source>
        <dbReference type="Pfam" id="PF07635"/>
    </source>
</evidence>
<proteinExistence type="predicted"/>
<evidence type="ECO:0000259" key="1">
    <source>
        <dbReference type="Pfam" id="PF07583"/>
    </source>
</evidence>
<keyword evidence="5" id="KW-1185">Reference proteome</keyword>
<evidence type="ECO:0000259" key="2">
    <source>
        <dbReference type="Pfam" id="PF07587"/>
    </source>
</evidence>
<comment type="caution">
    <text evidence="4">The sequence shown here is derived from an EMBL/GenBank/DDBJ whole genome shotgun (WGS) entry which is preliminary data.</text>
</comment>
<feature type="domain" description="DUF1553" evidence="2">
    <location>
        <begin position="605"/>
        <end position="861"/>
    </location>
</feature>
<dbReference type="Pfam" id="PF07635">
    <property type="entry name" value="PSCyt1"/>
    <property type="match status" value="1"/>
</dbReference>
<organism evidence="4 5">
    <name type="scientific">Chryseosolibacter histidini</name>
    <dbReference type="NCBI Taxonomy" id="2782349"/>
    <lineage>
        <taxon>Bacteria</taxon>
        <taxon>Pseudomonadati</taxon>
        <taxon>Bacteroidota</taxon>
        <taxon>Cytophagia</taxon>
        <taxon>Cytophagales</taxon>
        <taxon>Chryseotaleaceae</taxon>
        <taxon>Chryseosolibacter</taxon>
    </lineage>
</organism>
<dbReference type="InterPro" id="IPR022655">
    <property type="entry name" value="DUF1553"/>
</dbReference>
<dbReference type="AlphaFoldDB" id="A0AAP2DL96"/>
<feature type="domain" description="Cytochrome C Planctomycete-type" evidence="3">
    <location>
        <begin position="40"/>
        <end position="96"/>
    </location>
</feature>
<accession>A0AAP2DL96</accession>
<evidence type="ECO:0000313" key="5">
    <source>
        <dbReference type="Proteomes" id="UP001319200"/>
    </source>
</evidence>
<reference evidence="4 5" key="1">
    <citation type="submission" date="2021-05" db="EMBL/GenBank/DDBJ databases">
        <title>A Polyphasic approach of four new species of the genus Ohtaekwangia: Ohtaekwangia histidinii sp. nov., Ohtaekwangia cretensis sp. nov., Ohtaekwangia indiensis sp. nov., Ohtaekwangia reichenbachii sp. nov. from diverse environment.</title>
        <authorList>
            <person name="Octaviana S."/>
        </authorList>
    </citation>
    <scope>NUCLEOTIDE SEQUENCE [LARGE SCALE GENOMIC DNA]</scope>
    <source>
        <strain evidence="4 5">PWU4</strain>
    </source>
</reference>
<sequence>MMLCSRKICLFSLILVLFWGCREEKVDFSTQVKPILNKRCISCHGGVKQSGGFSVLFRQEALDTTESGKPAIIPGHPEQSEMIRRLTLKDAEERMPYKEQPLSANEIAILTKWIEQGAEWGDHWAYIAPKPVEVPGSGKLLSGFGTSGEEGQGNEIDRFIREKLEAHHMEPSPQADRSTLVRRVYLDLVGLPPTPEQAQAFINSKDPDAYEKVVNELLASPHFGEKWASWWLDLARYSDTKGYERDVYRSIWRYRDWVIRSFNEDKPFDQFTLEQLAGDMLPNATDEQLIATAFHRNTMNNDEGGTEDEEFRVAALIDRVNTTWEVWQSTTMGCVQCHSHPYDPFRHDEYYKSMAFFNNTRDEDTEGEHPNLRTYQEEDEKKLQQIRDWVKQHAGEEKEAEVTRFLKTLEPKYHPHDFDRFVNGELIDTKWLGIRSGGSARLKQIRLDGKTSLVMNYWTKHEGGVMEIRKDHPGGEVLARAPLKKVEGRQVISVPLKPQQGQHDLYFLLNNTRIGPEQSVCGIEWFAFRDDLPGKKDPAFPPVQQAFMHLLNTKVENTPVMIENTEDQARTTAIFERGNWLVKGTPVAPQVPRSLNAFPEQFPATRLGFAQWMVSKENPLTARTIVNRLWEQVFGYGIVETLEDFGTQGAPPSHPALLDWMALRMMSEHGWSIKKILKDMVMSATYRQDSRVASDVLQKDQANRWLARSPRVRLTAEQVRDQALAVSGLLSNKMYGPSVMPYQPDGIWQSVWNGARWKQSEGEDQYRRGVYTFIKRTSPYPSMMMFDGSSREVCLSRRIRTNTPLQALVTLNDPVYVEAAKAFAKRMMASGSNPGERIRAGYAQLVFRELSPAKLTVLDRLYQDALTEYKTDHQASMELIGEKEAMPELAAMTVVANAMLNLDEVITKE</sequence>
<dbReference type="Pfam" id="PF07583">
    <property type="entry name" value="PSCyt2"/>
    <property type="match status" value="1"/>
</dbReference>
<dbReference type="CDD" id="cd04084">
    <property type="entry name" value="CBM6_xylanase-like"/>
    <property type="match status" value="1"/>
</dbReference>
<dbReference type="EMBL" id="JAHESF010000014">
    <property type="protein sequence ID" value="MBT1698321.1"/>
    <property type="molecule type" value="Genomic_DNA"/>
</dbReference>
<dbReference type="Gene3D" id="2.60.120.260">
    <property type="entry name" value="Galactose-binding domain-like"/>
    <property type="match status" value="1"/>
</dbReference>
<protein>
    <submittedName>
        <fullName evidence="4">DUF1553 domain-containing protein</fullName>
    </submittedName>
</protein>
<dbReference type="PANTHER" id="PTHR35889:SF3">
    <property type="entry name" value="F-BOX DOMAIN-CONTAINING PROTEIN"/>
    <property type="match status" value="1"/>
</dbReference>
<evidence type="ECO:0000313" key="4">
    <source>
        <dbReference type="EMBL" id="MBT1698321.1"/>
    </source>
</evidence>
<dbReference type="Proteomes" id="UP001319200">
    <property type="component" value="Unassembled WGS sequence"/>
</dbReference>